<feature type="signal peptide" evidence="6">
    <location>
        <begin position="1"/>
        <end position="18"/>
    </location>
</feature>
<gene>
    <name evidence="8" type="ORF">g.35407</name>
</gene>
<dbReference type="GO" id="GO:0016342">
    <property type="term" value="C:catenin complex"/>
    <property type="evidence" value="ECO:0007669"/>
    <property type="project" value="TreeGrafter"/>
</dbReference>
<dbReference type="InterPro" id="IPR039808">
    <property type="entry name" value="Cadherin"/>
</dbReference>
<keyword evidence="3 5" id="KW-0106">Calcium</keyword>
<dbReference type="GO" id="GO:0007156">
    <property type="term" value="P:homophilic cell adhesion via plasma membrane adhesion molecules"/>
    <property type="evidence" value="ECO:0007669"/>
    <property type="project" value="InterPro"/>
</dbReference>
<dbReference type="Gene3D" id="2.60.40.60">
    <property type="entry name" value="Cadherins"/>
    <property type="match status" value="3"/>
</dbReference>
<dbReference type="PANTHER" id="PTHR24027">
    <property type="entry name" value="CADHERIN-23"/>
    <property type="match status" value="1"/>
</dbReference>
<dbReference type="FunFam" id="2.60.40.60:FF:000296">
    <property type="entry name" value="Cadherin 74A, isoform A"/>
    <property type="match status" value="1"/>
</dbReference>
<feature type="chain" id="PRO_5008584001" description="Cadherin domain-containing protein" evidence="6">
    <location>
        <begin position="19"/>
        <end position="344"/>
    </location>
</feature>
<evidence type="ECO:0000256" key="3">
    <source>
        <dbReference type="ARBA" id="ARBA00022837"/>
    </source>
</evidence>
<dbReference type="GO" id="GO:0008013">
    <property type="term" value="F:beta-catenin binding"/>
    <property type="evidence" value="ECO:0007669"/>
    <property type="project" value="TreeGrafter"/>
</dbReference>
<evidence type="ECO:0000256" key="2">
    <source>
        <dbReference type="ARBA" id="ARBA00022737"/>
    </source>
</evidence>
<dbReference type="PROSITE" id="PS50268">
    <property type="entry name" value="CADHERIN_2"/>
    <property type="match status" value="3"/>
</dbReference>
<keyword evidence="6" id="KW-0732">Signal</keyword>
<dbReference type="AlphaFoldDB" id="A0A1B6GWX6"/>
<evidence type="ECO:0000256" key="6">
    <source>
        <dbReference type="SAM" id="SignalP"/>
    </source>
</evidence>
<accession>A0A1B6GWX6</accession>
<sequence>MLKTRTLLALGLLASVAAQLNRPPHFLPGGDMARFALLEDTQVGAPVYRLQGADPEGAGVHYSISGEHFTVDRHSGVVTLLRPLDRETVDVLEVIISITDESVGGVEPNTVSLRRVIPVLDVNDNPPQFHGRPYAFAVPESTKIGTILYSNITVTDKDIGHNAELVITCIKSDACSSFNIQTEKVSEGEYVGTISLARVLDYEMWASYSLVLQASDTSPQSLSATANVVIDVIDIQDQAPVFVGAPYSATIQENSPPGKSVVRVQARDGDLGEPRPVSLTIEDDDLSYFRLVMNGSGLATVVTSDTPIDREHPMVLQSGGVYTFRIKATELINNELPGEFNYES</sequence>
<evidence type="ECO:0000259" key="7">
    <source>
        <dbReference type="PROSITE" id="PS50268"/>
    </source>
</evidence>
<dbReference type="GO" id="GO:0045296">
    <property type="term" value="F:cadherin binding"/>
    <property type="evidence" value="ECO:0007669"/>
    <property type="project" value="TreeGrafter"/>
</dbReference>
<dbReference type="InterPro" id="IPR020894">
    <property type="entry name" value="Cadherin_CS"/>
</dbReference>
<dbReference type="Pfam" id="PF00028">
    <property type="entry name" value="Cadherin"/>
    <property type="match status" value="2"/>
</dbReference>
<evidence type="ECO:0000256" key="1">
    <source>
        <dbReference type="ARBA" id="ARBA00004370"/>
    </source>
</evidence>
<keyword evidence="2" id="KW-0677">Repeat</keyword>
<dbReference type="CDD" id="cd11304">
    <property type="entry name" value="Cadherin_repeat"/>
    <property type="match status" value="3"/>
</dbReference>
<dbReference type="GO" id="GO:0005509">
    <property type="term" value="F:calcium ion binding"/>
    <property type="evidence" value="ECO:0007669"/>
    <property type="project" value="UniProtKB-UniRule"/>
</dbReference>
<dbReference type="SUPFAM" id="SSF49313">
    <property type="entry name" value="Cadherin-like"/>
    <property type="match status" value="3"/>
</dbReference>
<dbReference type="InterPro" id="IPR015919">
    <property type="entry name" value="Cadherin-like_sf"/>
</dbReference>
<dbReference type="EMBL" id="GECZ01002869">
    <property type="protein sequence ID" value="JAS66900.1"/>
    <property type="molecule type" value="Transcribed_RNA"/>
</dbReference>
<feature type="domain" description="Cadherin" evidence="7">
    <location>
        <begin position="130"/>
        <end position="242"/>
    </location>
</feature>
<organism evidence="8">
    <name type="scientific">Cuerna arida</name>
    <dbReference type="NCBI Taxonomy" id="1464854"/>
    <lineage>
        <taxon>Eukaryota</taxon>
        <taxon>Metazoa</taxon>
        <taxon>Ecdysozoa</taxon>
        <taxon>Arthropoda</taxon>
        <taxon>Hexapoda</taxon>
        <taxon>Insecta</taxon>
        <taxon>Pterygota</taxon>
        <taxon>Neoptera</taxon>
        <taxon>Paraneoptera</taxon>
        <taxon>Hemiptera</taxon>
        <taxon>Auchenorrhyncha</taxon>
        <taxon>Membracoidea</taxon>
        <taxon>Cicadellidae</taxon>
        <taxon>Cicadellinae</taxon>
        <taxon>Proconiini</taxon>
        <taxon>Cuerna</taxon>
    </lineage>
</organism>
<dbReference type="PROSITE" id="PS00232">
    <property type="entry name" value="CADHERIN_1"/>
    <property type="match status" value="1"/>
</dbReference>
<feature type="non-terminal residue" evidence="8">
    <location>
        <position position="344"/>
    </location>
</feature>
<proteinExistence type="predicted"/>
<name>A0A1B6GWX6_9HEMI</name>
<reference evidence="8" key="1">
    <citation type="submission" date="2015-11" db="EMBL/GenBank/DDBJ databases">
        <title>De novo transcriptome assembly of four potential Pierce s Disease insect vectors from Arizona vineyards.</title>
        <authorList>
            <person name="Tassone E.E."/>
        </authorList>
    </citation>
    <scope>NUCLEOTIDE SEQUENCE</scope>
</reference>
<keyword evidence="4" id="KW-0472">Membrane</keyword>
<evidence type="ECO:0000313" key="8">
    <source>
        <dbReference type="EMBL" id="JAS66900.1"/>
    </source>
</evidence>
<dbReference type="PANTHER" id="PTHR24027:SF438">
    <property type="entry name" value="CADHERIN 23"/>
    <property type="match status" value="1"/>
</dbReference>
<comment type="subcellular location">
    <subcellularLocation>
        <location evidence="1">Membrane</location>
    </subcellularLocation>
</comment>
<feature type="domain" description="Cadherin" evidence="7">
    <location>
        <begin position="39"/>
        <end position="129"/>
    </location>
</feature>
<protein>
    <recommendedName>
        <fullName evidence="7">Cadherin domain-containing protein</fullName>
    </recommendedName>
</protein>
<evidence type="ECO:0000256" key="4">
    <source>
        <dbReference type="ARBA" id="ARBA00023136"/>
    </source>
</evidence>
<evidence type="ECO:0000256" key="5">
    <source>
        <dbReference type="PROSITE-ProRule" id="PRU00043"/>
    </source>
</evidence>
<feature type="domain" description="Cadherin" evidence="7">
    <location>
        <begin position="243"/>
        <end position="330"/>
    </location>
</feature>
<dbReference type="SMART" id="SM00112">
    <property type="entry name" value="CA"/>
    <property type="match status" value="2"/>
</dbReference>
<dbReference type="InterPro" id="IPR002126">
    <property type="entry name" value="Cadherin-like_dom"/>
</dbReference>
<dbReference type="GO" id="GO:0016477">
    <property type="term" value="P:cell migration"/>
    <property type="evidence" value="ECO:0007669"/>
    <property type="project" value="TreeGrafter"/>
</dbReference>
<dbReference type="PRINTS" id="PR00205">
    <property type="entry name" value="CADHERIN"/>
</dbReference>